<dbReference type="RefSeq" id="WP_380537482.1">
    <property type="nucleotide sequence ID" value="NZ_JBHFAB010000013.1"/>
</dbReference>
<accession>A0ABV6VYN3</accession>
<dbReference type="Proteomes" id="UP001592531">
    <property type="component" value="Unassembled WGS sequence"/>
</dbReference>
<comment type="caution">
    <text evidence="1">The sequence shown here is derived from an EMBL/GenBank/DDBJ whole genome shotgun (WGS) entry which is preliminary data.</text>
</comment>
<sequence>MNPERPDRQPTVELDLEFVVKAEVEFKVRERVEVPAVLRRDRWGMQAWLQDNCERWMDDVNLNDSSLSDLMVGPYEVVGTAGGEQ</sequence>
<name>A0ABV6VYN3_9ACTN</name>
<gene>
    <name evidence="1" type="ORF">ACEZDE_18910</name>
</gene>
<evidence type="ECO:0000313" key="1">
    <source>
        <dbReference type="EMBL" id="MFC1418686.1"/>
    </source>
</evidence>
<evidence type="ECO:0000313" key="2">
    <source>
        <dbReference type="Proteomes" id="UP001592531"/>
    </source>
</evidence>
<dbReference type="EMBL" id="JBHFAB010000013">
    <property type="protein sequence ID" value="MFC1418686.1"/>
    <property type="molecule type" value="Genomic_DNA"/>
</dbReference>
<protein>
    <submittedName>
        <fullName evidence="1">Uncharacterized protein</fullName>
    </submittedName>
</protein>
<proteinExistence type="predicted"/>
<organism evidence="1 2">
    <name type="scientific">Streptacidiphilus cavernicola</name>
    <dbReference type="NCBI Taxonomy" id="3342716"/>
    <lineage>
        <taxon>Bacteria</taxon>
        <taxon>Bacillati</taxon>
        <taxon>Actinomycetota</taxon>
        <taxon>Actinomycetes</taxon>
        <taxon>Kitasatosporales</taxon>
        <taxon>Streptomycetaceae</taxon>
        <taxon>Streptacidiphilus</taxon>
    </lineage>
</organism>
<reference evidence="1 2" key="1">
    <citation type="submission" date="2024-09" db="EMBL/GenBank/DDBJ databases">
        <authorList>
            <person name="Lee S.D."/>
        </authorList>
    </citation>
    <scope>NUCLEOTIDE SEQUENCE [LARGE SCALE GENOMIC DNA]</scope>
    <source>
        <strain evidence="1 2">N8-3</strain>
    </source>
</reference>
<keyword evidence="2" id="KW-1185">Reference proteome</keyword>